<keyword evidence="7" id="KW-1185">Reference proteome</keyword>
<keyword evidence="2 3" id="KW-0862">Zinc</keyword>
<feature type="compositionally biased region" description="Low complexity" evidence="4">
    <location>
        <begin position="261"/>
        <end position="276"/>
    </location>
</feature>
<evidence type="ECO:0000256" key="3">
    <source>
        <dbReference type="PROSITE-ProRule" id="PRU00125"/>
    </source>
</evidence>
<dbReference type="PANTHER" id="PTHR24216:SF65">
    <property type="entry name" value="PAXILLIN-LIKE PROTEIN 1"/>
    <property type="match status" value="1"/>
</dbReference>
<evidence type="ECO:0000313" key="7">
    <source>
        <dbReference type="Proteomes" id="UP000265663"/>
    </source>
</evidence>
<dbReference type="Proteomes" id="UP000265663">
    <property type="component" value="Unassembled WGS sequence"/>
</dbReference>
<feature type="domain" description="LIM zinc-binding" evidence="5">
    <location>
        <begin position="578"/>
        <end position="641"/>
    </location>
</feature>
<dbReference type="GO" id="GO:0046872">
    <property type="term" value="F:metal ion binding"/>
    <property type="evidence" value="ECO:0007669"/>
    <property type="project" value="UniProtKB-KW"/>
</dbReference>
<feature type="compositionally biased region" description="Polar residues" evidence="4">
    <location>
        <begin position="290"/>
        <end position="302"/>
    </location>
</feature>
<dbReference type="FunFam" id="2.10.110.10:FF:000105">
    <property type="entry name" value="Similar to LIM domain-containing protein"/>
    <property type="match status" value="1"/>
</dbReference>
<sequence>MDRMSTLPTIKCSSCAADIDILHLADHVCVTEAPSTTAVPEPMSPTSTLSTGSPSSVLSPKLNRAATFQGPTFSKRSDRPAPTGRMPPPPRIDSNAANKPFRPLEPEPLSSQSEPRSRTPGLAPPRSPFKMTRSVTTPNARTMGPPSPGLTSNLDSPFPRFPPRNATPNSPKPQPRERLEPYTQDYAQPSPLFAPLSPRFNGGENVSRRLENIAPGPFDRKPSMASMIKQLAEDSQSFGHKRTPTNGSVASARSLPRRNPSTASNASHSSAYSHRSIGLPSHPKLGMGAANTQSPLPSTSEQVEGIDDFLDRLQRESKPSTAARTGAVRQDSQGRKEPPPRPRRPSTKDLPPVNMSDLDTQDFMSLPNTMFPSRGSSRSGSESDMPRGLVPSHALRPAPLVASGLNDAPLNPLHTPSDSGFSDDSYGSGFRSVASSRSSPPESEAAHSRQVSKISRSDFVAEEPVEPVEPVPRSASPESYAEARPVRAPRSYIRSDTGPIPRALSPGWRQPTFPPGGYAKYPESPLDPAIQMGAISPRTREPSPARDPAEVSGSESAPIATYEPRQADVRRPKPVSKGNCRGCSEPIIGKSVKDSSGRLSGRYHKHCFVCRTCSDPFPTAEFYVYENSPYCEHHYHKLNGSLCGACNRGIEGQYLETDTSQKFHPRCFTCTTCRIVLRDGYFEVSGRRYCDRHAQSAAAPPRSRLGPGNYQPRNLQKRGTRLMMMA</sequence>
<dbReference type="SUPFAM" id="SSF57716">
    <property type="entry name" value="Glucocorticoid receptor-like (DNA-binding domain)"/>
    <property type="match status" value="1"/>
</dbReference>
<dbReference type="Pfam" id="PF00412">
    <property type="entry name" value="LIM"/>
    <property type="match status" value="2"/>
</dbReference>
<feature type="compositionally biased region" description="Low complexity" evidence="4">
    <location>
        <begin position="373"/>
        <end position="383"/>
    </location>
</feature>
<evidence type="ECO:0000256" key="1">
    <source>
        <dbReference type="ARBA" id="ARBA00022723"/>
    </source>
</evidence>
<dbReference type="AlphaFoldDB" id="A0A3M7MA03"/>
<dbReference type="GO" id="GO:0030695">
    <property type="term" value="F:GTPase regulator activity"/>
    <property type="evidence" value="ECO:0007669"/>
    <property type="project" value="UniProtKB-ARBA"/>
</dbReference>
<protein>
    <submittedName>
        <fullName evidence="6">Lim domain-containing</fullName>
    </submittedName>
</protein>
<feature type="compositionally biased region" description="Polar residues" evidence="4">
    <location>
        <begin position="362"/>
        <end position="371"/>
    </location>
</feature>
<keyword evidence="3" id="KW-0440">LIM domain</keyword>
<dbReference type="CDD" id="cd09397">
    <property type="entry name" value="LIM1_UF1"/>
    <property type="match status" value="1"/>
</dbReference>
<dbReference type="CDD" id="cd08368">
    <property type="entry name" value="LIM"/>
    <property type="match status" value="1"/>
</dbReference>
<dbReference type="PROSITE" id="PS50023">
    <property type="entry name" value="LIM_DOMAIN_2"/>
    <property type="match status" value="2"/>
</dbReference>
<feature type="domain" description="LIM zinc-binding" evidence="5">
    <location>
        <begin position="642"/>
        <end position="700"/>
    </location>
</feature>
<feature type="compositionally biased region" description="Basic and acidic residues" evidence="4">
    <location>
        <begin position="538"/>
        <end position="549"/>
    </location>
</feature>
<evidence type="ECO:0000313" key="6">
    <source>
        <dbReference type="EMBL" id="RMZ71209.1"/>
    </source>
</evidence>
<dbReference type="Gene3D" id="2.10.110.10">
    <property type="entry name" value="Cysteine Rich Protein"/>
    <property type="match status" value="2"/>
</dbReference>
<evidence type="ECO:0000256" key="2">
    <source>
        <dbReference type="ARBA" id="ARBA00022833"/>
    </source>
</evidence>
<reference evidence="6 7" key="1">
    <citation type="journal article" date="2014" name="PLoS ONE">
        <title>De novo Genome Assembly of the Fungal Plant Pathogen Pyrenophora semeniperda.</title>
        <authorList>
            <person name="Soliai M.M."/>
            <person name="Meyer S.E."/>
            <person name="Udall J.A."/>
            <person name="Elzinga D.E."/>
            <person name="Hermansen R.A."/>
            <person name="Bodily P.M."/>
            <person name="Hart A.A."/>
            <person name="Coleman C.E."/>
        </authorList>
    </citation>
    <scope>NUCLEOTIDE SEQUENCE [LARGE SCALE GENOMIC DNA]</scope>
    <source>
        <strain evidence="6 7">CCB06</strain>
        <tissue evidence="6">Mycelium</tissue>
    </source>
</reference>
<keyword evidence="1 3" id="KW-0479">Metal-binding</keyword>
<name>A0A3M7MA03_9PLEO</name>
<feature type="region of interest" description="Disordered" evidence="4">
    <location>
        <begin position="698"/>
        <end position="726"/>
    </location>
</feature>
<evidence type="ECO:0000259" key="5">
    <source>
        <dbReference type="PROSITE" id="PS50023"/>
    </source>
</evidence>
<dbReference type="PANTHER" id="PTHR24216">
    <property type="entry name" value="PAXILLIN-RELATED"/>
    <property type="match status" value="1"/>
</dbReference>
<dbReference type="OrthoDB" id="1112565at2759"/>
<feature type="compositionally biased region" description="Low complexity" evidence="4">
    <location>
        <begin position="417"/>
        <end position="443"/>
    </location>
</feature>
<feature type="compositionally biased region" description="Low complexity" evidence="4">
    <location>
        <begin position="44"/>
        <end position="60"/>
    </location>
</feature>
<proteinExistence type="predicted"/>
<feature type="region of interest" description="Disordered" evidence="4">
    <location>
        <begin position="35"/>
        <end position="577"/>
    </location>
</feature>
<accession>A0A3M7MA03</accession>
<feature type="compositionally biased region" description="Basic and acidic residues" evidence="4">
    <location>
        <begin position="309"/>
        <end position="318"/>
    </location>
</feature>
<evidence type="ECO:0000256" key="4">
    <source>
        <dbReference type="SAM" id="MobiDB-lite"/>
    </source>
</evidence>
<dbReference type="EMBL" id="KE747826">
    <property type="protein sequence ID" value="RMZ71209.1"/>
    <property type="molecule type" value="Genomic_DNA"/>
</dbReference>
<gene>
    <name evidence="6" type="ORF">GMOD_00005732</name>
</gene>
<feature type="compositionally biased region" description="Polar residues" evidence="4">
    <location>
        <begin position="233"/>
        <end position="251"/>
    </location>
</feature>
<organism evidence="6 7">
    <name type="scientific">Pyrenophora seminiperda CCB06</name>
    <dbReference type="NCBI Taxonomy" id="1302712"/>
    <lineage>
        <taxon>Eukaryota</taxon>
        <taxon>Fungi</taxon>
        <taxon>Dikarya</taxon>
        <taxon>Ascomycota</taxon>
        <taxon>Pezizomycotina</taxon>
        <taxon>Dothideomycetes</taxon>
        <taxon>Pleosporomycetidae</taxon>
        <taxon>Pleosporales</taxon>
        <taxon>Pleosporineae</taxon>
        <taxon>Pleosporaceae</taxon>
        <taxon>Pyrenophora</taxon>
    </lineage>
</organism>
<dbReference type="InterPro" id="IPR001781">
    <property type="entry name" value="Znf_LIM"/>
</dbReference>
<dbReference type="SMART" id="SM00132">
    <property type="entry name" value="LIM"/>
    <property type="match status" value="2"/>
</dbReference>
<dbReference type="PROSITE" id="PS00478">
    <property type="entry name" value="LIM_DOMAIN_1"/>
    <property type="match status" value="1"/>
</dbReference>